<reference evidence="2 3" key="1">
    <citation type="submission" date="2016-10" db="EMBL/GenBank/DDBJ databases">
        <title>Complete Genome Sequence of Peptococcaceae strain DCMF.</title>
        <authorList>
            <person name="Edwards R.J."/>
            <person name="Holland S.I."/>
            <person name="Deshpande N.P."/>
            <person name="Wong Y.K."/>
            <person name="Ertan H."/>
            <person name="Manefield M."/>
            <person name="Russell T.L."/>
            <person name="Lee M.J."/>
        </authorList>
    </citation>
    <scope>NUCLEOTIDE SEQUENCE [LARGE SCALE GENOMIC DNA]</scope>
    <source>
        <strain evidence="2 3">DCMF</strain>
    </source>
</reference>
<keyword evidence="1" id="KW-0472">Membrane</keyword>
<proteinExistence type="predicted"/>
<dbReference type="EMBL" id="CP017634">
    <property type="protein sequence ID" value="ATW23828.1"/>
    <property type="molecule type" value="Genomic_DNA"/>
</dbReference>
<name>A0A3G1KMY4_FORW1</name>
<gene>
    <name evidence="2" type="ORF">DCMF_02565</name>
</gene>
<accession>A0A3G1KMY4</accession>
<protein>
    <submittedName>
        <fullName evidence="2">Uncharacterized protein</fullName>
    </submittedName>
</protein>
<evidence type="ECO:0000313" key="3">
    <source>
        <dbReference type="Proteomes" id="UP000323521"/>
    </source>
</evidence>
<dbReference type="RefSeq" id="WP_148132993.1">
    <property type="nucleotide sequence ID" value="NZ_CP017634.1"/>
</dbReference>
<keyword evidence="3" id="KW-1185">Reference proteome</keyword>
<feature type="transmembrane region" description="Helical" evidence="1">
    <location>
        <begin position="12"/>
        <end position="34"/>
    </location>
</feature>
<dbReference type="AlphaFoldDB" id="A0A3G1KMY4"/>
<dbReference type="OrthoDB" id="9812626at2"/>
<organism evidence="2 3">
    <name type="scientific">Formimonas warabiya</name>
    <dbReference type="NCBI Taxonomy" id="1761012"/>
    <lineage>
        <taxon>Bacteria</taxon>
        <taxon>Bacillati</taxon>
        <taxon>Bacillota</taxon>
        <taxon>Clostridia</taxon>
        <taxon>Eubacteriales</taxon>
        <taxon>Peptococcaceae</taxon>
        <taxon>Candidatus Formimonas</taxon>
    </lineage>
</organism>
<evidence type="ECO:0000313" key="2">
    <source>
        <dbReference type="EMBL" id="ATW23828.1"/>
    </source>
</evidence>
<evidence type="ECO:0000256" key="1">
    <source>
        <dbReference type="SAM" id="Phobius"/>
    </source>
</evidence>
<keyword evidence="1" id="KW-0812">Transmembrane</keyword>
<keyword evidence="1" id="KW-1133">Transmembrane helix</keyword>
<dbReference type="KEGG" id="fwa:DCMF_02565"/>
<sequence length="202" mass="23517">MKIVIFDRGKRKFSLTIKLTITIVLSCTISLSVYQLNQPALQWQEAGQWQVKVYQEADQMMSTTPPWLLVNELEMRLTRQENGPAPWCLQIRDIKGDQLFPGITGLLIYYSKDLKVVSGFALNENSGKAMDIHQFFDLSLYGSEFFCPQMKKYQSLGLLFRDQVKIELSEKRGRSAWWDKEHSWWITYESNDPPLKAQLISQ</sequence>
<dbReference type="Proteomes" id="UP000323521">
    <property type="component" value="Chromosome"/>
</dbReference>